<sequence length="184" mass="22333">MIQNEGDVTKEIERISSATRLYLALTKSFIGRKEVSRKTKMTIFKTIYRPTLKYGSESWVLNDPLRSRMQVTEMKYLRRVQGLTRRDEIPNEIIRKELEIDPVLQVIENQRLKWFGYLIRMSEQRPTKRVWEPRIISNRKRDRPKLTCNDEMAKILRKRNQEWDRAKSIAKNKREWNKMVYWDA</sequence>
<comment type="caution">
    <text evidence="1">The sequence shown here is derived from an EMBL/GenBank/DDBJ whole genome shotgun (WGS) entry which is preliminary data.</text>
</comment>
<keyword evidence="2" id="KW-1185">Reference proteome</keyword>
<protein>
    <recommendedName>
        <fullName evidence="3">Endonuclease-reverse transcriptase</fullName>
    </recommendedName>
</protein>
<dbReference type="AlphaFoldDB" id="A0AA38IR13"/>
<reference evidence="1" key="1">
    <citation type="journal article" date="2023" name="G3 (Bethesda)">
        <title>Whole genome assemblies of Zophobas morio and Tenebrio molitor.</title>
        <authorList>
            <person name="Kaur S."/>
            <person name="Stinson S.A."/>
            <person name="diCenzo G.C."/>
        </authorList>
    </citation>
    <scope>NUCLEOTIDE SEQUENCE</scope>
    <source>
        <strain evidence="1">QUZm001</strain>
    </source>
</reference>
<evidence type="ECO:0000313" key="1">
    <source>
        <dbReference type="EMBL" id="KAJ3659701.1"/>
    </source>
</evidence>
<dbReference type="PANTHER" id="PTHR47027:SF30">
    <property type="entry name" value="THAP-TYPE DOMAIN-CONTAINING PROTEIN"/>
    <property type="match status" value="1"/>
</dbReference>
<dbReference type="Proteomes" id="UP001168821">
    <property type="component" value="Unassembled WGS sequence"/>
</dbReference>
<proteinExistence type="predicted"/>
<accession>A0AA38IR13</accession>
<dbReference type="PANTHER" id="PTHR47027">
    <property type="entry name" value="REVERSE TRANSCRIPTASE DOMAIN-CONTAINING PROTEIN"/>
    <property type="match status" value="1"/>
</dbReference>
<name>A0AA38IR13_9CUCU</name>
<evidence type="ECO:0008006" key="3">
    <source>
        <dbReference type="Google" id="ProtNLM"/>
    </source>
</evidence>
<gene>
    <name evidence="1" type="ORF">Zmor_011375</name>
</gene>
<evidence type="ECO:0000313" key="2">
    <source>
        <dbReference type="Proteomes" id="UP001168821"/>
    </source>
</evidence>
<organism evidence="1 2">
    <name type="scientific">Zophobas morio</name>
    <dbReference type="NCBI Taxonomy" id="2755281"/>
    <lineage>
        <taxon>Eukaryota</taxon>
        <taxon>Metazoa</taxon>
        <taxon>Ecdysozoa</taxon>
        <taxon>Arthropoda</taxon>
        <taxon>Hexapoda</taxon>
        <taxon>Insecta</taxon>
        <taxon>Pterygota</taxon>
        <taxon>Neoptera</taxon>
        <taxon>Endopterygota</taxon>
        <taxon>Coleoptera</taxon>
        <taxon>Polyphaga</taxon>
        <taxon>Cucujiformia</taxon>
        <taxon>Tenebrionidae</taxon>
        <taxon>Zophobas</taxon>
    </lineage>
</organism>
<dbReference type="EMBL" id="JALNTZ010000003">
    <property type="protein sequence ID" value="KAJ3659701.1"/>
    <property type="molecule type" value="Genomic_DNA"/>
</dbReference>